<evidence type="ECO:0000313" key="2">
    <source>
        <dbReference type="Proteomes" id="UP000813672"/>
    </source>
</evidence>
<protein>
    <submittedName>
        <fullName evidence="1">Glycosyltransferase family 2 protein</fullName>
    </submittedName>
</protein>
<dbReference type="EMBL" id="JAGQAF010000012">
    <property type="protein sequence ID" value="MCE8539251.1"/>
    <property type="molecule type" value="Genomic_DNA"/>
</dbReference>
<reference evidence="1" key="1">
    <citation type="journal article" date="2021" name="Environ. Microbiol.">
        <title>Cryptic niche differentiation of novel sediment ecotypes of Rugeria pomeroyi correlates with nitrate respiration.</title>
        <authorList>
            <person name="Lin X."/>
            <person name="McNichol J."/>
            <person name="Chu X."/>
            <person name="Qian Y."/>
            <person name="Luo H."/>
        </authorList>
    </citation>
    <scope>NUCLEOTIDE SEQUENCE</scope>
    <source>
        <strain evidence="1">SZCCDBB064</strain>
    </source>
</reference>
<proteinExistence type="predicted"/>
<comment type="caution">
    <text evidence="1">The sequence shown here is derived from an EMBL/GenBank/DDBJ whole genome shotgun (WGS) entry which is preliminary data.</text>
</comment>
<dbReference type="Proteomes" id="UP000813672">
    <property type="component" value="Unassembled WGS sequence"/>
</dbReference>
<dbReference type="Pfam" id="PF13704">
    <property type="entry name" value="Glyco_tranf_2_4"/>
    <property type="match status" value="1"/>
</dbReference>
<gene>
    <name evidence="1" type="ORF">KBY27_17480</name>
</gene>
<name>A0A9Q3ZPP5_9RHOB</name>
<accession>A0A9Q3ZPP5</accession>
<dbReference type="RefSeq" id="WP_234221232.1">
    <property type="nucleotide sequence ID" value="NZ_JAGQAF010000012.1"/>
</dbReference>
<evidence type="ECO:0000313" key="1">
    <source>
        <dbReference type="EMBL" id="MCE8539251.1"/>
    </source>
</evidence>
<organism evidence="1 2">
    <name type="scientific">Ruegeria pomeroyi</name>
    <dbReference type="NCBI Taxonomy" id="89184"/>
    <lineage>
        <taxon>Bacteria</taxon>
        <taxon>Pseudomonadati</taxon>
        <taxon>Pseudomonadota</taxon>
        <taxon>Alphaproteobacteria</taxon>
        <taxon>Rhodobacterales</taxon>
        <taxon>Roseobacteraceae</taxon>
        <taxon>Ruegeria</taxon>
    </lineage>
</organism>
<dbReference type="AlphaFoldDB" id="A0A9Q3ZPP5"/>
<sequence>MTAPWRVGAILNEPLPDTLRFAAWYLEAGAEGLTLLFDNPHDPAIPVLSTHPRIDCVACTPEFWADLGLTPETRFTKRQNAALTWAYRRQTEGWLLNVDADEFMWVSEGGIGPFLAEQPTQVEAIRVETAEIVAGPDGVAGQIYRLPMERDAARRVYGDSAALFGPRRKGLIGHPQGKSFIRCGLKNVFLRQHWAQRQGGGELAETFVPVRGGAAALLHHIGLDYEVWRAKLDWRLVSSGFTVPLTERIRALLEEPDVETRLRALHGDLHGVDPVRLDRLRAEGACLELPIDVDGVAAQIFGARFPAG</sequence>